<dbReference type="CDD" id="cd04301">
    <property type="entry name" value="NAT_SF"/>
    <property type="match status" value="1"/>
</dbReference>
<proteinExistence type="predicted"/>
<reference evidence="2 3" key="1">
    <citation type="submission" date="2023-07" db="EMBL/GenBank/DDBJ databases">
        <title>Genomic Encyclopedia of Type Strains, Phase IV (KMG-IV): sequencing the most valuable type-strain genomes for metagenomic binning, comparative biology and taxonomic classification.</title>
        <authorList>
            <person name="Goeker M."/>
        </authorList>
    </citation>
    <scope>NUCLEOTIDE SEQUENCE [LARGE SCALE GENOMIC DNA]</scope>
    <source>
        <strain evidence="2 3">DSM 27848</strain>
    </source>
</reference>
<dbReference type="PROSITE" id="PS51186">
    <property type="entry name" value="GNAT"/>
    <property type="match status" value="1"/>
</dbReference>
<feature type="domain" description="N-acetyltransferase" evidence="1">
    <location>
        <begin position="3"/>
        <end position="148"/>
    </location>
</feature>
<organism evidence="2 3">
    <name type="scientific">Lederbergia wuyishanensis</name>
    <dbReference type="NCBI Taxonomy" id="1347903"/>
    <lineage>
        <taxon>Bacteria</taxon>
        <taxon>Bacillati</taxon>
        <taxon>Bacillota</taxon>
        <taxon>Bacilli</taxon>
        <taxon>Bacillales</taxon>
        <taxon>Bacillaceae</taxon>
        <taxon>Lederbergia</taxon>
    </lineage>
</organism>
<evidence type="ECO:0000313" key="2">
    <source>
        <dbReference type="EMBL" id="MDQ0344624.1"/>
    </source>
</evidence>
<dbReference type="SUPFAM" id="SSF55729">
    <property type="entry name" value="Acyl-CoA N-acyltransferases (Nat)"/>
    <property type="match status" value="1"/>
</dbReference>
<dbReference type="InterPro" id="IPR016181">
    <property type="entry name" value="Acyl_CoA_acyltransferase"/>
</dbReference>
<dbReference type="EMBL" id="JAUSUO010000010">
    <property type="protein sequence ID" value="MDQ0344624.1"/>
    <property type="molecule type" value="Genomic_DNA"/>
</dbReference>
<gene>
    <name evidence="2" type="ORF">J2S14_003468</name>
</gene>
<dbReference type="RefSeq" id="WP_244682844.1">
    <property type="nucleotide sequence ID" value="NZ_JALIRM010000013.1"/>
</dbReference>
<evidence type="ECO:0000259" key="1">
    <source>
        <dbReference type="PROSITE" id="PS51186"/>
    </source>
</evidence>
<accession>A0ABU0D877</accession>
<name>A0ABU0D877_9BACI</name>
<dbReference type="Gene3D" id="3.40.630.30">
    <property type="match status" value="1"/>
</dbReference>
<dbReference type="InterPro" id="IPR000182">
    <property type="entry name" value="GNAT_dom"/>
</dbReference>
<dbReference type="Proteomes" id="UP001232343">
    <property type="component" value="Unassembled WGS sequence"/>
</dbReference>
<evidence type="ECO:0000313" key="3">
    <source>
        <dbReference type="Proteomes" id="UP001232343"/>
    </source>
</evidence>
<comment type="caution">
    <text evidence="2">The sequence shown here is derived from an EMBL/GenBank/DDBJ whole genome shotgun (WGS) entry which is preliminary data.</text>
</comment>
<keyword evidence="3" id="KW-1185">Reference proteome</keyword>
<dbReference type="Pfam" id="PF00583">
    <property type="entry name" value="Acetyltransf_1"/>
    <property type="match status" value="1"/>
</dbReference>
<protein>
    <submittedName>
        <fullName evidence="2">GNAT superfamily N-acetyltransferase</fullName>
    </submittedName>
</protein>
<sequence length="179" mass="20882">MNIEINPIKKEDYEKAYAFQCEYLDDESIQEFTLRVESNHDLYLVAMNDRELVGVCYGSPSKRDIQAIQLDGIAVNLDEEKGYARKGIGSKLIEEFEKAVEHLGYTKLGLGSADDVKVERFYLKNGFQPYELVAKNYNHEELERVNIEDYETGKKIKEQLRLKHNPDEVIFIFHKQIKK</sequence>